<reference evidence="4" key="1">
    <citation type="submission" date="2017-12" db="EMBL/GenBank/DDBJ databases">
        <authorList>
            <person name="Yu X.-Y."/>
        </authorList>
    </citation>
    <scope>NUCLEOTIDE SEQUENCE [LARGE SCALE GENOMIC DNA]</scope>
    <source>
        <strain evidence="4">ZYSR67-Z</strain>
    </source>
</reference>
<dbReference type="Gene3D" id="1.25.40.10">
    <property type="entry name" value="Tetratricopeptide repeat domain"/>
    <property type="match status" value="2"/>
</dbReference>
<feature type="region of interest" description="Disordered" evidence="1">
    <location>
        <begin position="218"/>
        <end position="259"/>
    </location>
</feature>
<feature type="transmembrane region" description="Helical" evidence="2">
    <location>
        <begin position="47"/>
        <end position="66"/>
    </location>
</feature>
<organism evidence="3 4">
    <name type="scientific">Pseudomonas fluvialis</name>
    <dbReference type="NCBI Taxonomy" id="1793966"/>
    <lineage>
        <taxon>Bacteria</taxon>
        <taxon>Pseudomonadati</taxon>
        <taxon>Pseudomonadota</taxon>
        <taxon>Gammaproteobacteria</taxon>
        <taxon>Pseudomonadales</taxon>
        <taxon>Pseudomonadaceae</taxon>
        <taxon>Pseudomonas</taxon>
    </lineage>
</organism>
<feature type="compositionally biased region" description="Low complexity" evidence="1">
    <location>
        <begin position="248"/>
        <end position="259"/>
    </location>
</feature>
<dbReference type="InterPro" id="IPR011990">
    <property type="entry name" value="TPR-like_helical_dom_sf"/>
</dbReference>
<dbReference type="EMBL" id="PIYS01000008">
    <property type="protein sequence ID" value="PKF71778.1"/>
    <property type="molecule type" value="Genomic_DNA"/>
</dbReference>
<proteinExistence type="predicted"/>
<sequence length="478" mass="52180">MSLVNDMLRDLEKRRAAPGDSPLADDLYAVDEAAAARRDRSLRLRRGLLWFAAVMLGAFLIGNLLGRVVKGVPAIPPPREAQVQEPAAVTPVQLLEVLPQHQPRRFVLQLLLDRTLSYQRLDESGAVSLVLPGTLLPGEPRHGRLQQQGRSLSWRVEQQGDAVHVLLVGLGGELQVEDRLEALGTRWQLWLQVDLQRNDEERVQETPLDLPVAEVVAEPASESPPDVPPGFGQVREEPAPIAWPQPPATQRAPARPAPAKAARGSSAVCLHGDSCWPVSSPQAAPQVHIQGLPDPLQRAREALAAQRYAEAISELQALHQRQPGDRHVTRWLARAYLAAGQLEPLLAWLPGQLQAQPGDTELRLLLARAQLQQGQPAVALATLQEQAPSLDSDPAYHAVLAAAQQQAGQWAQSAATYQALLARRGSQGAWHLGLALAMERLQQAEQARLHYQRALQDSALEPATRDYIAARLRALGGQ</sequence>
<evidence type="ECO:0000256" key="2">
    <source>
        <dbReference type="SAM" id="Phobius"/>
    </source>
</evidence>
<comment type="caution">
    <text evidence="3">The sequence shown here is derived from an EMBL/GenBank/DDBJ whole genome shotgun (WGS) entry which is preliminary data.</text>
</comment>
<evidence type="ECO:0000313" key="4">
    <source>
        <dbReference type="Proteomes" id="UP000242861"/>
    </source>
</evidence>
<evidence type="ECO:0000256" key="1">
    <source>
        <dbReference type="SAM" id="MobiDB-lite"/>
    </source>
</evidence>
<name>A0A2I0CRL9_9PSED</name>
<gene>
    <name evidence="3" type="ORF">CW360_06290</name>
</gene>
<dbReference type="Proteomes" id="UP000242861">
    <property type="component" value="Unassembled WGS sequence"/>
</dbReference>
<keyword evidence="2" id="KW-0812">Transmembrane</keyword>
<accession>A0A2I0CRL9</accession>
<dbReference type="AlphaFoldDB" id="A0A2I0CRL9"/>
<dbReference type="RefSeq" id="WP_101193112.1">
    <property type="nucleotide sequence ID" value="NZ_PIYS01000008.1"/>
</dbReference>
<dbReference type="Pfam" id="PF14559">
    <property type="entry name" value="TPR_19"/>
    <property type="match status" value="2"/>
</dbReference>
<protein>
    <recommendedName>
        <fullName evidence="5">MSHA biogenesis protein MshN</fullName>
    </recommendedName>
</protein>
<keyword evidence="2" id="KW-0472">Membrane</keyword>
<keyword evidence="2" id="KW-1133">Transmembrane helix</keyword>
<evidence type="ECO:0008006" key="5">
    <source>
        <dbReference type="Google" id="ProtNLM"/>
    </source>
</evidence>
<evidence type="ECO:0000313" key="3">
    <source>
        <dbReference type="EMBL" id="PKF71778.1"/>
    </source>
</evidence>
<dbReference type="SUPFAM" id="SSF48452">
    <property type="entry name" value="TPR-like"/>
    <property type="match status" value="1"/>
</dbReference>